<evidence type="ECO:0000313" key="8">
    <source>
        <dbReference type="EMBL" id="QMW76726.1"/>
    </source>
</evidence>
<keyword evidence="7" id="KW-0732">Signal</keyword>
<dbReference type="GO" id="GO:0005576">
    <property type="term" value="C:extracellular region"/>
    <property type="evidence" value="ECO:0007669"/>
    <property type="project" value="UniProtKB-SubCell"/>
</dbReference>
<evidence type="ECO:0000256" key="6">
    <source>
        <dbReference type="ARBA" id="ARBA00022801"/>
    </source>
</evidence>
<dbReference type="RefSeq" id="WP_018593205.1">
    <property type="nucleotide sequence ID" value="NZ_AP031416.1"/>
</dbReference>
<proteinExistence type="inferred from homology"/>
<feature type="chain" id="PRO_5039531459" description="Ribonuclease" evidence="7">
    <location>
        <begin position="30"/>
        <end position="178"/>
    </location>
</feature>
<evidence type="ECO:0000313" key="9">
    <source>
        <dbReference type="Proteomes" id="UP000515789"/>
    </source>
</evidence>
<evidence type="ECO:0000256" key="4">
    <source>
        <dbReference type="ARBA" id="ARBA00022525"/>
    </source>
</evidence>
<gene>
    <name evidence="8" type="ORF">E5259_03460</name>
</gene>
<evidence type="ECO:0000256" key="3">
    <source>
        <dbReference type="ARBA" id="ARBA00022214"/>
    </source>
</evidence>
<dbReference type="Pfam" id="PF00545">
    <property type="entry name" value="Ribonuclease"/>
    <property type="match status" value="1"/>
</dbReference>
<sequence length="178" mass="19888">MVQIWRHKFKYICGILALLLCLLTGCTGITDKSADQTDIDIQQTSGQEEQNTEAEQNAETLEESGSYTSKEDVAAYIHQFGHLPDNFITKKEAKNAGWVSSKGNLSEVAPGKSIGGDRFGNYEGILPEKEGRQYYECDIDSDGGYRGAKRIIYSDDGLVYYTEDHYETFELLYGGENP</sequence>
<dbReference type="InterPro" id="IPR001887">
    <property type="entry name" value="Barnase"/>
</dbReference>
<name>A0A7G5MQ33_9FIRM</name>
<dbReference type="GO" id="GO:0016787">
    <property type="term" value="F:hydrolase activity"/>
    <property type="evidence" value="ECO:0007669"/>
    <property type="project" value="UniProtKB-KW"/>
</dbReference>
<dbReference type="GO" id="GO:0004521">
    <property type="term" value="F:RNA endonuclease activity"/>
    <property type="evidence" value="ECO:0007669"/>
    <property type="project" value="InterPro"/>
</dbReference>
<accession>A0A7G5MQ33</accession>
<evidence type="ECO:0000256" key="1">
    <source>
        <dbReference type="ARBA" id="ARBA00004613"/>
    </source>
</evidence>
<comment type="subcellular location">
    <subcellularLocation>
        <location evidence="1">Secreted</location>
    </subcellularLocation>
</comment>
<organism evidence="8 9">
    <name type="scientific">Blautia producta</name>
    <dbReference type="NCBI Taxonomy" id="33035"/>
    <lineage>
        <taxon>Bacteria</taxon>
        <taxon>Bacillati</taxon>
        <taxon>Bacillota</taxon>
        <taxon>Clostridia</taxon>
        <taxon>Lachnospirales</taxon>
        <taxon>Lachnospiraceae</taxon>
        <taxon>Blautia</taxon>
    </lineage>
</organism>
<dbReference type="EMBL" id="CP039126">
    <property type="protein sequence ID" value="QMW76726.1"/>
    <property type="molecule type" value="Genomic_DNA"/>
</dbReference>
<dbReference type="PRINTS" id="PR00117">
    <property type="entry name" value="BARNASE"/>
</dbReference>
<evidence type="ECO:0000256" key="2">
    <source>
        <dbReference type="ARBA" id="ARBA00009006"/>
    </source>
</evidence>
<dbReference type="Gene3D" id="3.10.450.30">
    <property type="entry name" value="Microbial ribonucleases"/>
    <property type="match status" value="1"/>
</dbReference>
<comment type="similarity">
    <text evidence="2">Belongs to the ribonuclease N1/T1 family.</text>
</comment>
<protein>
    <recommendedName>
        <fullName evidence="3">Ribonuclease</fullName>
    </recommendedName>
</protein>
<keyword evidence="5" id="KW-0540">Nuclease</keyword>
<dbReference type="SUPFAM" id="SSF53933">
    <property type="entry name" value="Microbial ribonucleases"/>
    <property type="match status" value="1"/>
</dbReference>
<keyword evidence="6" id="KW-0378">Hydrolase</keyword>
<reference evidence="8 9" key="1">
    <citation type="submission" date="2019-04" db="EMBL/GenBank/DDBJ databases">
        <authorList>
            <person name="Schori C."/>
            <person name="Ahrens C."/>
        </authorList>
    </citation>
    <scope>NUCLEOTIDE SEQUENCE [LARGE SCALE GENOMIC DNA]</scope>
    <source>
        <strain evidence="8 9">DSM 2950</strain>
    </source>
</reference>
<dbReference type="Proteomes" id="UP000515789">
    <property type="component" value="Chromosome"/>
</dbReference>
<feature type="signal peptide" evidence="7">
    <location>
        <begin position="1"/>
        <end position="29"/>
    </location>
</feature>
<dbReference type="GeneID" id="75052578"/>
<dbReference type="GO" id="GO:0003723">
    <property type="term" value="F:RNA binding"/>
    <property type="evidence" value="ECO:0007669"/>
    <property type="project" value="InterPro"/>
</dbReference>
<keyword evidence="4" id="KW-0964">Secreted</keyword>
<evidence type="ECO:0000256" key="5">
    <source>
        <dbReference type="ARBA" id="ARBA00022722"/>
    </source>
</evidence>
<dbReference type="InterPro" id="IPR000026">
    <property type="entry name" value="N1-like"/>
</dbReference>
<dbReference type="AlphaFoldDB" id="A0A7G5MQ33"/>
<dbReference type="InterPro" id="IPR016191">
    <property type="entry name" value="Ribonuclease/ribotoxin"/>
</dbReference>
<evidence type="ECO:0000256" key="7">
    <source>
        <dbReference type="SAM" id="SignalP"/>
    </source>
</evidence>
<dbReference type="PROSITE" id="PS51257">
    <property type="entry name" value="PROKAR_LIPOPROTEIN"/>
    <property type="match status" value="1"/>
</dbReference>